<evidence type="ECO:0000313" key="3">
    <source>
        <dbReference type="Proteomes" id="UP000001699"/>
    </source>
</evidence>
<dbReference type="EMBL" id="DS499597">
    <property type="protein sequence ID" value="EDP51349.1"/>
    <property type="molecule type" value="Genomic_DNA"/>
</dbReference>
<feature type="compositionally biased region" description="Low complexity" evidence="1">
    <location>
        <begin position="131"/>
        <end position="157"/>
    </location>
</feature>
<feature type="compositionally biased region" description="Basic and acidic residues" evidence="1">
    <location>
        <begin position="169"/>
        <end position="184"/>
    </location>
</feature>
<protein>
    <submittedName>
        <fullName evidence="2">AT DNA binding protein, putative</fullName>
    </submittedName>
</protein>
<feature type="region of interest" description="Disordered" evidence="1">
    <location>
        <begin position="208"/>
        <end position="247"/>
    </location>
</feature>
<organism evidence="2 3">
    <name type="scientific">Aspergillus fumigatus (strain CBS 144.89 / FGSC A1163 / CEA10)</name>
    <name type="common">Neosartorya fumigata</name>
    <dbReference type="NCBI Taxonomy" id="451804"/>
    <lineage>
        <taxon>Eukaryota</taxon>
        <taxon>Fungi</taxon>
        <taxon>Dikarya</taxon>
        <taxon>Ascomycota</taxon>
        <taxon>Pezizomycotina</taxon>
        <taxon>Eurotiomycetes</taxon>
        <taxon>Eurotiomycetidae</taxon>
        <taxon>Eurotiales</taxon>
        <taxon>Aspergillaceae</taxon>
        <taxon>Aspergillus</taxon>
        <taxon>Aspergillus subgen. Fumigati</taxon>
    </lineage>
</organism>
<proteinExistence type="predicted"/>
<keyword evidence="3" id="KW-1185">Reference proteome</keyword>
<feature type="compositionally biased region" description="Low complexity" evidence="1">
    <location>
        <begin position="67"/>
        <end position="86"/>
    </location>
</feature>
<dbReference type="OrthoDB" id="5371646at2759"/>
<feature type="compositionally biased region" description="Low complexity" evidence="1">
    <location>
        <begin position="208"/>
        <end position="220"/>
    </location>
</feature>
<accession>B0Y3A8</accession>
<dbReference type="HOGENOM" id="CLU_1124299_0_0_1"/>
<dbReference type="VEuPathDB" id="FungiDB:AFUB_053530"/>
<feature type="region of interest" description="Disordered" evidence="1">
    <location>
        <begin position="67"/>
        <end position="107"/>
    </location>
</feature>
<dbReference type="AlphaFoldDB" id="B0Y3A8"/>
<feature type="region of interest" description="Disordered" evidence="1">
    <location>
        <begin position="128"/>
        <end position="195"/>
    </location>
</feature>
<gene>
    <name evidence="2" type="ORF">AFUB_053530</name>
</gene>
<reference evidence="2 3" key="1">
    <citation type="journal article" date="2008" name="PLoS Genet.">
        <title>Genomic islands in the pathogenic filamentous fungus Aspergillus fumigatus.</title>
        <authorList>
            <person name="Fedorova N.D."/>
            <person name="Khaldi N."/>
            <person name="Joardar V.S."/>
            <person name="Maiti R."/>
            <person name="Amedeo P."/>
            <person name="Anderson M.J."/>
            <person name="Crabtree J."/>
            <person name="Silva J.C."/>
            <person name="Badger J.H."/>
            <person name="Albarraq A."/>
            <person name="Angiuoli S."/>
            <person name="Bussey H."/>
            <person name="Bowyer P."/>
            <person name="Cotty P.J."/>
            <person name="Dyer P.S."/>
            <person name="Egan A."/>
            <person name="Galens K."/>
            <person name="Fraser-Liggett C.M."/>
            <person name="Haas B.J."/>
            <person name="Inman J.M."/>
            <person name="Kent R."/>
            <person name="Lemieux S."/>
            <person name="Malavazi I."/>
            <person name="Orvis J."/>
            <person name="Roemer T."/>
            <person name="Ronning C.M."/>
            <person name="Sundaram J.P."/>
            <person name="Sutton G."/>
            <person name="Turner G."/>
            <person name="Venter J.C."/>
            <person name="White O.R."/>
            <person name="Whitty B.R."/>
            <person name="Youngman P."/>
            <person name="Wolfe K.H."/>
            <person name="Goldman G.H."/>
            <person name="Wortman J.R."/>
            <person name="Jiang B."/>
            <person name="Denning D.W."/>
            <person name="Nierman W.C."/>
        </authorList>
    </citation>
    <scope>NUCLEOTIDE SEQUENCE [LARGE SCALE GENOMIC DNA]</scope>
    <source>
        <strain evidence="3">CBS 144.89 / FGSC A1163 / CEA10</strain>
    </source>
</reference>
<name>B0Y3A8_ASPFC</name>
<evidence type="ECO:0000256" key="1">
    <source>
        <dbReference type="SAM" id="MobiDB-lite"/>
    </source>
</evidence>
<feature type="compositionally biased region" description="Polar residues" evidence="1">
    <location>
        <begin position="221"/>
        <end position="233"/>
    </location>
</feature>
<sequence>MPALCLSPVFSSFGCVRLMSYLHCVEVFVKVRVNGSAWLLLIYFVPGRSLNSCQFAFHTMCQEQQQQQQQQQLQQPQMSVPVNPGLVPFPPPRHELSAPTAVRPEASHMRKRPLFLLDKQPLAPRAIQPRPAASTASYSSESSASALLSPSLESTTTKGEPPRKRGRPSKAEAERRKAAAEARGEAYPPPRSQPARRYVFRNFVYTSGGSPAPGSPKSGATLCTPSWEASHTHGTYRRWTSKRGTDS</sequence>
<evidence type="ECO:0000313" key="2">
    <source>
        <dbReference type="EMBL" id="EDP51349.1"/>
    </source>
</evidence>
<dbReference type="Proteomes" id="UP000001699">
    <property type="component" value="Unassembled WGS sequence"/>
</dbReference>